<protein>
    <submittedName>
        <fullName evidence="2">Uncharacterized protein</fullName>
    </submittedName>
</protein>
<evidence type="ECO:0000313" key="2">
    <source>
        <dbReference type="EMBL" id="CAE0050043.1"/>
    </source>
</evidence>
<sequence length="137" mass="14855">MSGVVLQEGHRLLCRYLLSQALGTDYEVEYEVPLAVATAISGDPDAPRCNVRQASWCPTLVRVRVSTSTSSSRVLRRLDTKVPQEAAARAMRQLNEAQYAEAMSNSMRGDTISAVSQPLTHVQCASMGERRSGAVAS</sequence>
<gene>
    <name evidence="1" type="ORF">RMAR00112_LOCUS18041</name>
    <name evidence="2" type="ORF">RMAR00112_LOCUS18042</name>
</gene>
<reference evidence="2" key="1">
    <citation type="submission" date="2021-01" db="EMBL/GenBank/DDBJ databases">
        <authorList>
            <person name="Corre E."/>
            <person name="Pelletier E."/>
            <person name="Niang G."/>
            <person name="Scheremetjew M."/>
            <person name="Finn R."/>
            <person name="Kale V."/>
            <person name="Holt S."/>
            <person name="Cochrane G."/>
            <person name="Meng A."/>
            <person name="Brown T."/>
            <person name="Cohen L."/>
        </authorList>
    </citation>
    <scope>NUCLEOTIDE SEQUENCE</scope>
    <source>
        <strain evidence="2">CCMP 769</strain>
    </source>
</reference>
<accession>A0A7S2ZUB8</accession>
<dbReference type="AlphaFoldDB" id="A0A7S2ZUB8"/>
<evidence type="ECO:0000313" key="1">
    <source>
        <dbReference type="EMBL" id="CAE0050042.1"/>
    </source>
</evidence>
<dbReference type="EMBL" id="HBHW01023533">
    <property type="protein sequence ID" value="CAE0050042.1"/>
    <property type="molecule type" value="Transcribed_RNA"/>
</dbReference>
<dbReference type="EMBL" id="HBHW01023534">
    <property type="protein sequence ID" value="CAE0050043.1"/>
    <property type="molecule type" value="Transcribed_RNA"/>
</dbReference>
<proteinExistence type="predicted"/>
<organism evidence="2">
    <name type="scientific">Rhodosorus marinus</name>
    <dbReference type="NCBI Taxonomy" id="101924"/>
    <lineage>
        <taxon>Eukaryota</taxon>
        <taxon>Rhodophyta</taxon>
        <taxon>Stylonematophyceae</taxon>
        <taxon>Stylonematales</taxon>
        <taxon>Stylonemataceae</taxon>
        <taxon>Rhodosorus</taxon>
    </lineage>
</organism>
<name>A0A7S2ZUB8_9RHOD</name>